<feature type="domain" description="C2H2-type" evidence="11">
    <location>
        <begin position="659"/>
        <end position="686"/>
    </location>
</feature>
<dbReference type="SMART" id="SM00355">
    <property type="entry name" value="ZnF_C2H2"/>
    <property type="match status" value="5"/>
</dbReference>
<feature type="binding site" evidence="10">
    <location>
        <position position="530"/>
    </location>
    <ligand>
        <name>Zn(2+)</name>
        <dbReference type="ChEBI" id="CHEBI:29105"/>
    </ligand>
</feature>
<dbReference type="SUPFAM" id="SSF57716">
    <property type="entry name" value="Glucocorticoid receptor-like (DNA-binding domain)"/>
    <property type="match status" value="1"/>
</dbReference>
<reference evidence="13 14" key="1">
    <citation type="submission" date="2021-06" db="EMBL/GenBank/DDBJ databases">
        <title>A haploid diamondback moth (Plutella xylostella L.) genome assembly resolves 31 chromosomes and identifies a diamide resistance mutation.</title>
        <authorList>
            <person name="Ward C.M."/>
            <person name="Perry K.D."/>
            <person name="Baker G."/>
            <person name="Powis K."/>
            <person name="Heckel D.G."/>
            <person name="Baxter S.W."/>
        </authorList>
    </citation>
    <scope>NUCLEOTIDE SEQUENCE [LARGE SCALE GENOMIC DNA]</scope>
    <source>
        <strain evidence="13 14">LV</strain>
        <tissue evidence="13">Single pupa</tissue>
    </source>
</reference>
<evidence type="ECO:0000256" key="2">
    <source>
        <dbReference type="ARBA" id="ARBA00022723"/>
    </source>
</evidence>
<dbReference type="Pfam" id="PF13912">
    <property type="entry name" value="zf-C2H2_6"/>
    <property type="match status" value="1"/>
</dbReference>
<keyword evidence="7" id="KW-0539">Nucleus</keyword>
<gene>
    <name evidence="13" type="ORF">JYU34_001534</name>
</gene>
<keyword evidence="14" id="KW-1185">Reference proteome</keyword>
<comment type="similarity">
    <text evidence="8">Belongs to the snail C2H2-type zinc-finger protein family.</text>
</comment>
<evidence type="ECO:0000256" key="5">
    <source>
        <dbReference type="ARBA" id="ARBA00022833"/>
    </source>
</evidence>
<dbReference type="PROSITE" id="PS51915">
    <property type="entry name" value="ZAD"/>
    <property type="match status" value="1"/>
</dbReference>
<dbReference type="Proteomes" id="UP000823941">
    <property type="component" value="Chromosome 3"/>
</dbReference>
<feature type="domain" description="C2H2-type" evidence="11">
    <location>
        <begin position="687"/>
        <end position="714"/>
    </location>
</feature>
<keyword evidence="3" id="KW-0677">Repeat</keyword>
<evidence type="ECO:0000256" key="7">
    <source>
        <dbReference type="ARBA" id="ARBA00023242"/>
    </source>
</evidence>
<protein>
    <submittedName>
        <fullName evidence="13">Uncharacterized protein</fullName>
    </submittedName>
</protein>
<evidence type="ECO:0000256" key="1">
    <source>
        <dbReference type="ARBA" id="ARBA00004123"/>
    </source>
</evidence>
<dbReference type="InterPro" id="IPR012934">
    <property type="entry name" value="Znf_AD"/>
</dbReference>
<feature type="domain" description="C2H2-type" evidence="11">
    <location>
        <begin position="743"/>
        <end position="771"/>
    </location>
</feature>
<evidence type="ECO:0000259" key="12">
    <source>
        <dbReference type="PROSITE" id="PS51915"/>
    </source>
</evidence>
<dbReference type="Pfam" id="PF13837">
    <property type="entry name" value="Myb_DNA-bind_4"/>
    <property type="match status" value="1"/>
</dbReference>
<sequence length="781" mass="92193">MSDPFIWTPKLTKQLFELRFKNEWLFKNKRQPWHEFREILTENGFPEEITLNHIRKKWTYTYDRYKIAKKMKNKKWKYYKMFDKHFGKTEVLDKYYETWNDDWRTRLITCVTEAKALNLDMYTMWKHVEKSLRCLDLPGDCCIQDIKSLWQHLKSTFNRKHRFRFRKGASIDTTEWPLYDAMLSHYSRFEPELLRRLEIEGIAGTARGRRPRGAGANVAGECKEGDEEFQWSKDITETFIQIRLQHDWLFREKKWAWNDMQAIMVKEYGFPKTLSGRELGKKWTSTFSDYQKAIATNNTSWLYYNLFECYLGEGSFSINPLSGWKEEWVSRLIAARAALEPAFHIPRTCHAERHGWREVEKRLRGEGLPIDHSLFDIPEIWTHLLKTYRWKRKFADRGMLTEQWPYYEAMTSYTDLLKTFKVPETKPKIKKPRYIGANAIDDNFDDAAAVDDDFDDDLKLFDLKKKLELKPKTEAPDVSSCRACNVEEGSYHVFEACDDEGVSLAHKLRVIAGVEIDVLDNLPKQICFNCLKELENSYSFRRKCQDADKELRSIDSSNIARKDIKIELKLDEEGALRLAADDADKSDFHDFDTGEGANENDAYNELEPLLKKEKKRRIFKKKRKQPKTPYEYSKMCEICGKKTRNLKSHLDMHATGKAYRCDVCDKGFQFKSGLTIHKAVHNPTPKKTCEVCGKTFHILAQYRRHFVYHANERRHACETCGKRFNTIEILKVHLRMHTDERPFACDECGKTFRTAGCVSRHRRIVHKKCKSNNNSTSDKDT</sequence>
<evidence type="ECO:0000256" key="9">
    <source>
        <dbReference type="PROSITE-ProRule" id="PRU00042"/>
    </source>
</evidence>
<dbReference type="SMART" id="SM00868">
    <property type="entry name" value="zf-AD"/>
    <property type="match status" value="1"/>
</dbReference>
<keyword evidence="6" id="KW-0238">DNA-binding</keyword>
<evidence type="ECO:0000256" key="8">
    <source>
        <dbReference type="ARBA" id="ARBA00037948"/>
    </source>
</evidence>
<dbReference type="InterPro" id="IPR013087">
    <property type="entry name" value="Znf_C2H2_type"/>
</dbReference>
<dbReference type="PANTHER" id="PTHR24388:SF54">
    <property type="entry name" value="PROTEIN ESCARGOT"/>
    <property type="match status" value="1"/>
</dbReference>
<keyword evidence="5 10" id="KW-0862">Zinc</keyword>
<dbReference type="Gene3D" id="3.30.160.60">
    <property type="entry name" value="Classic Zinc Finger"/>
    <property type="match status" value="3"/>
</dbReference>
<dbReference type="PANTHER" id="PTHR24388">
    <property type="entry name" value="ZINC FINGER PROTEIN"/>
    <property type="match status" value="1"/>
</dbReference>
<evidence type="ECO:0000313" key="14">
    <source>
        <dbReference type="Proteomes" id="UP000823941"/>
    </source>
</evidence>
<evidence type="ECO:0000256" key="10">
    <source>
        <dbReference type="PROSITE-ProRule" id="PRU01263"/>
    </source>
</evidence>
<dbReference type="InterPro" id="IPR036236">
    <property type="entry name" value="Znf_C2H2_sf"/>
</dbReference>
<dbReference type="Gene3D" id="3.40.1800.20">
    <property type="match status" value="1"/>
</dbReference>
<evidence type="ECO:0000256" key="6">
    <source>
        <dbReference type="ARBA" id="ARBA00023125"/>
    </source>
</evidence>
<feature type="binding site" evidence="10">
    <location>
        <position position="484"/>
    </location>
    <ligand>
        <name>Zn(2+)</name>
        <dbReference type="ChEBI" id="CHEBI:29105"/>
    </ligand>
</feature>
<evidence type="ECO:0000256" key="4">
    <source>
        <dbReference type="ARBA" id="ARBA00022771"/>
    </source>
</evidence>
<evidence type="ECO:0000256" key="3">
    <source>
        <dbReference type="ARBA" id="ARBA00022737"/>
    </source>
</evidence>
<feature type="binding site" evidence="10">
    <location>
        <position position="481"/>
    </location>
    <ligand>
        <name>Zn(2+)</name>
        <dbReference type="ChEBI" id="CHEBI:29105"/>
    </ligand>
</feature>
<dbReference type="InterPro" id="IPR050527">
    <property type="entry name" value="Snail/Krueppel_Znf"/>
</dbReference>
<name>A0ABQ7R451_PLUXY</name>
<feature type="binding site" evidence="10">
    <location>
        <position position="527"/>
    </location>
    <ligand>
        <name>Zn(2+)</name>
        <dbReference type="ChEBI" id="CHEBI:29105"/>
    </ligand>
</feature>
<dbReference type="Pfam" id="PF00096">
    <property type="entry name" value="zf-C2H2"/>
    <property type="match status" value="2"/>
</dbReference>
<comment type="subcellular location">
    <subcellularLocation>
        <location evidence="1">Nucleus</location>
    </subcellularLocation>
</comment>
<organism evidence="13 14">
    <name type="scientific">Plutella xylostella</name>
    <name type="common">Diamondback moth</name>
    <name type="synonym">Plutella maculipennis</name>
    <dbReference type="NCBI Taxonomy" id="51655"/>
    <lineage>
        <taxon>Eukaryota</taxon>
        <taxon>Metazoa</taxon>
        <taxon>Ecdysozoa</taxon>
        <taxon>Arthropoda</taxon>
        <taxon>Hexapoda</taxon>
        <taxon>Insecta</taxon>
        <taxon>Pterygota</taxon>
        <taxon>Neoptera</taxon>
        <taxon>Endopterygota</taxon>
        <taxon>Lepidoptera</taxon>
        <taxon>Glossata</taxon>
        <taxon>Ditrysia</taxon>
        <taxon>Yponomeutoidea</taxon>
        <taxon>Plutellidae</taxon>
        <taxon>Plutella</taxon>
    </lineage>
</organism>
<evidence type="ECO:0000313" key="13">
    <source>
        <dbReference type="EMBL" id="KAG7312082.1"/>
    </source>
</evidence>
<dbReference type="SUPFAM" id="SSF57667">
    <property type="entry name" value="beta-beta-alpha zinc fingers"/>
    <property type="match status" value="2"/>
</dbReference>
<evidence type="ECO:0000259" key="11">
    <source>
        <dbReference type="PROSITE" id="PS50157"/>
    </source>
</evidence>
<dbReference type="PROSITE" id="PS00028">
    <property type="entry name" value="ZINC_FINGER_C2H2_1"/>
    <property type="match status" value="4"/>
</dbReference>
<keyword evidence="2 10" id="KW-0479">Metal-binding</keyword>
<dbReference type="InterPro" id="IPR044822">
    <property type="entry name" value="Myb_DNA-bind_4"/>
</dbReference>
<dbReference type="Pfam" id="PF07776">
    <property type="entry name" value="zf-AD"/>
    <property type="match status" value="1"/>
</dbReference>
<dbReference type="PROSITE" id="PS50157">
    <property type="entry name" value="ZINC_FINGER_C2H2_2"/>
    <property type="match status" value="4"/>
</dbReference>
<proteinExistence type="inferred from homology"/>
<comment type="caution">
    <text evidence="13">The sequence shown here is derived from an EMBL/GenBank/DDBJ whole genome shotgun (WGS) entry which is preliminary data.</text>
</comment>
<accession>A0ABQ7R451</accession>
<feature type="domain" description="C2H2-type" evidence="11">
    <location>
        <begin position="715"/>
        <end position="742"/>
    </location>
</feature>
<dbReference type="EMBL" id="JAHIBW010000003">
    <property type="protein sequence ID" value="KAG7312082.1"/>
    <property type="molecule type" value="Genomic_DNA"/>
</dbReference>
<keyword evidence="4 9" id="KW-0863">Zinc-finger</keyword>
<feature type="domain" description="ZAD" evidence="12">
    <location>
        <begin position="479"/>
        <end position="554"/>
    </location>
</feature>